<evidence type="ECO:0000259" key="7">
    <source>
        <dbReference type="Pfam" id="PF01029"/>
    </source>
</evidence>
<accession>A0A7Y3RLR7</accession>
<name>A0A7Y3RLR7_9PROT</name>
<dbReference type="InterPro" id="IPR011605">
    <property type="entry name" value="NusB_fam"/>
</dbReference>
<protein>
    <recommendedName>
        <fullName evidence="6">Transcription antitermination protein NusB</fullName>
    </recommendedName>
    <alternativeName>
        <fullName evidence="6">Antitermination factor NusB</fullName>
    </alternativeName>
</protein>
<keyword evidence="5 6" id="KW-0804">Transcription</keyword>
<evidence type="ECO:0000256" key="3">
    <source>
        <dbReference type="ARBA" id="ARBA00022884"/>
    </source>
</evidence>
<dbReference type="EMBL" id="JABFCX010000002">
    <property type="protein sequence ID" value="NNU16330.1"/>
    <property type="molecule type" value="Genomic_DNA"/>
</dbReference>
<comment type="function">
    <text evidence="6">Involved in transcription antitermination. Required for transcription of ribosomal RNA (rRNA) genes. Binds specifically to the boxA antiterminator sequence of the ribosomal RNA (rrn) operons.</text>
</comment>
<dbReference type="AlphaFoldDB" id="A0A7Y3RLR7"/>
<dbReference type="Pfam" id="PF01029">
    <property type="entry name" value="NusB"/>
    <property type="match status" value="1"/>
</dbReference>
<keyword evidence="9" id="KW-1185">Reference proteome</keyword>
<keyword evidence="3 6" id="KW-0694">RNA-binding</keyword>
<dbReference type="HAMAP" id="MF_00073">
    <property type="entry name" value="NusB"/>
    <property type="match status" value="1"/>
</dbReference>
<dbReference type="NCBIfam" id="TIGR01951">
    <property type="entry name" value="nusB"/>
    <property type="match status" value="1"/>
</dbReference>
<dbReference type="PANTHER" id="PTHR11078:SF3">
    <property type="entry name" value="ANTITERMINATION NUSB DOMAIN-CONTAINING PROTEIN"/>
    <property type="match status" value="1"/>
</dbReference>
<dbReference type="PANTHER" id="PTHR11078">
    <property type="entry name" value="N UTILIZATION SUBSTANCE PROTEIN B-RELATED"/>
    <property type="match status" value="1"/>
</dbReference>
<evidence type="ECO:0000256" key="4">
    <source>
        <dbReference type="ARBA" id="ARBA00023015"/>
    </source>
</evidence>
<evidence type="ECO:0000256" key="6">
    <source>
        <dbReference type="HAMAP-Rule" id="MF_00073"/>
    </source>
</evidence>
<dbReference type="GO" id="GO:0003723">
    <property type="term" value="F:RNA binding"/>
    <property type="evidence" value="ECO:0007669"/>
    <property type="project" value="UniProtKB-UniRule"/>
</dbReference>
<dbReference type="GO" id="GO:0005829">
    <property type="term" value="C:cytosol"/>
    <property type="evidence" value="ECO:0007669"/>
    <property type="project" value="TreeGrafter"/>
</dbReference>
<comment type="similarity">
    <text evidence="1 6">Belongs to the NusB family.</text>
</comment>
<keyword evidence="2 6" id="KW-0889">Transcription antitermination</keyword>
<evidence type="ECO:0000256" key="1">
    <source>
        <dbReference type="ARBA" id="ARBA00005952"/>
    </source>
</evidence>
<dbReference type="SUPFAM" id="SSF48013">
    <property type="entry name" value="NusB-like"/>
    <property type="match status" value="1"/>
</dbReference>
<keyword evidence="4 6" id="KW-0805">Transcription regulation</keyword>
<reference evidence="8 9" key="1">
    <citation type="submission" date="2020-05" db="EMBL/GenBank/DDBJ databases">
        <title>Parvularcula mediterraneae sp. nov., isolated from polypropylene straw from shallow seawater of the seashore of Laganas in Zakynthos island, Greece.</title>
        <authorList>
            <person name="Szabo I."/>
            <person name="Al-Omari J."/>
            <person name="Rado J."/>
            <person name="Szerdahelyi G.S."/>
        </authorList>
    </citation>
    <scope>NUCLEOTIDE SEQUENCE [LARGE SCALE GENOMIC DNA]</scope>
    <source>
        <strain evidence="8 9">ZS-1/3</strain>
    </source>
</reference>
<dbReference type="Gene3D" id="1.10.940.10">
    <property type="entry name" value="NusB-like"/>
    <property type="match status" value="1"/>
</dbReference>
<evidence type="ECO:0000256" key="5">
    <source>
        <dbReference type="ARBA" id="ARBA00023163"/>
    </source>
</evidence>
<evidence type="ECO:0000313" key="8">
    <source>
        <dbReference type="EMBL" id="NNU16330.1"/>
    </source>
</evidence>
<dbReference type="InterPro" id="IPR006027">
    <property type="entry name" value="NusB_RsmB_TIM44"/>
</dbReference>
<sequence>MTTDNKTKDYAKALRERRTLARLGAVQALYQMEHSGQGVDATVREFQNYRLGGELEGEAIREADDEFFEDLVRGVIDAQKPIDPLINRNLREGWKLSRLDATARAILRCGGYELVRRADIPAPVVIDEYVEIAKDFFGEGEQEPSFINAVLEACGREARADEFA</sequence>
<evidence type="ECO:0000313" key="9">
    <source>
        <dbReference type="Proteomes" id="UP000536835"/>
    </source>
</evidence>
<dbReference type="Proteomes" id="UP000536835">
    <property type="component" value="Unassembled WGS sequence"/>
</dbReference>
<feature type="domain" description="NusB/RsmB/TIM44" evidence="7">
    <location>
        <begin position="21"/>
        <end position="154"/>
    </location>
</feature>
<evidence type="ECO:0000256" key="2">
    <source>
        <dbReference type="ARBA" id="ARBA00022814"/>
    </source>
</evidence>
<gene>
    <name evidence="6 8" type="primary">nusB</name>
    <name evidence="8" type="ORF">HK107_08350</name>
</gene>
<proteinExistence type="inferred from homology"/>
<comment type="caution">
    <text evidence="8">The sequence shown here is derived from an EMBL/GenBank/DDBJ whole genome shotgun (WGS) entry which is preliminary data.</text>
</comment>
<dbReference type="GO" id="GO:0006353">
    <property type="term" value="P:DNA-templated transcription termination"/>
    <property type="evidence" value="ECO:0007669"/>
    <property type="project" value="UniProtKB-UniRule"/>
</dbReference>
<dbReference type="GO" id="GO:0031564">
    <property type="term" value="P:transcription antitermination"/>
    <property type="evidence" value="ECO:0007669"/>
    <property type="project" value="UniProtKB-KW"/>
</dbReference>
<organism evidence="8 9">
    <name type="scientific">Parvularcula mediterranea</name>
    <dbReference type="NCBI Taxonomy" id="2732508"/>
    <lineage>
        <taxon>Bacteria</taxon>
        <taxon>Pseudomonadati</taxon>
        <taxon>Pseudomonadota</taxon>
        <taxon>Alphaproteobacteria</taxon>
        <taxon>Parvularculales</taxon>
        <taxon>Parvularculaceae</taxon>
        <taxon>Parvularcula</taxon>
    </lineage>
</organism>
<dbReference type="RefSeq" id="WP_173198460.1">
    <property type="nucleotide sequence ID" value="NZ_JABFCX010000002.1"/>
</dbReference>
<dbReference type="InterPro" id="IPR035926">
    <property type="entry name" value="NusB-like_sf"/>
</dbReference>